<dbReference type="PANTHER" id="PTHR23421">
    <property type="entry name" value="BETA-GALACTOSIDASE RELATED"/>
    <property type="match status" value="1"/>
</dbReference>
<dbReference type="InterPro" id="IPR031330">
    <property type="entry name" value="Gly_Hdrlase_35_cat"/>
</dbReference>
<dbReference type="InterPro" id="IPR008979">
    <property type="entry name" value="Galactose-bd-like_sf"/>
</dbReference>
<evidence type="ECO:0000256" key="2">
    <source>
        <dbReference type="RuleBase" id="RU003679"/>
    </source>
</evidence>
<dbReference type="SUPFAM" id="SSF51445">
    <property type="entry name" value="(Trans)glycosidases"/>
    <property type="match status" value="1"/>
</dbReference>
<accession>A0A0K1P4I8</accession>
<keyword evidence="4" id="KW-0326">Glycosidase</keyword>
<evidence type="ECO:0000313" key="4">
    <source>
        <dbReference type="EMBL" id="AKU79215.1"/>
    </source>
</evidence>
<evidence type="ECO:0000259" key="3">
    <source>
        <dbReference type="Pfam" id="PF01301"/>
    </source>
</evidence>
<dbReference type="InterPro" id="IPR017853">
    <property type="entry name" value="GH"/>
</dbReference>
<keyword evidence="4" id="KW-0378">Hydrolase</keyword>
<reference evidence="4" key="1">
    <citation type="submission" date="2015-02" db="EMBL/GenBank/DDBJ databases">
        <authorList>
            <person name="Chooi Y.-H."/>
        </authorList>
    </citation>
    <scope>NUCLEOTIDE SEQUENCE</scope>
    <source>
        <strain evidence="4">CAU904</strain>
    </source>
</reference>
<name>A0A0K1P4I8_9BACL</name>
<dbReference type="AlphaFoldDB" id="A0A0K1P4I8"/>
<evidence type="ECO:0000256" key="1">
    <source>
        <dbReference type="ARBA" id="ARBA00009809"/>
    </source>
</evidence>
<dbReference type="PRINTS" id="PR00742">
    <property type="entry name" value="GLHYDRLASE35"/>
</dbReference>
<dbReference type="EMBL" id="KP862833">
    <property type="protein sequence ID" value="AKU79215.1"/>
    <property type="molecule type" value="Genomic_DNA"/>
</dbReference>
<dbReference type="GO" id="GO:0004565">
    <property type="term" value="F:beta-galactosidase activity"/>
    <property type="evidence" value="ECO:0007669"/>
    <property type="project" value="UniProtKB-EC"/>
</dbReference>
<dbReference type="Pfam" id="PF01301">
    <property type="entry name" value="Glyco_hydro_35"/>
    <property type="match status" value="1"/>
</dbReference>
<proteinExistence type="inferred from homology"/>
<protein>
    <submittedName>
        <fullName evidence="4">Beta-galactosidase</fullName>
        <ecNumber evidence="4">3.2.1.23</ecNumber>
    </submittedName>
</protein>
<comment type="similarity">
    <text evidence="1 2">Belongs to the glycosyl hydrolase 35 family.</text>
</comment>
<dbReference type="SUPFAM" id="SSF49785">
    <property type="entry name" value="Galactose-binding domain-like"/>
    <property type="match status" value="1"/>
</dbReference>
<sequence length="934" mass="103072">MSTRIESESVVSLSGQAVNIRGESVILLCASLFYFRIPPELWQERLQQVREAGYNCIDVYFPWNFHELQEGTWEFTGMRDADRFLQLASEAGLWVIARPGPYICSEWDGGSLPAYLYVKEPALRIRDNDPAFLQHVARWYAQILPILHRHEVTNGGSVIFVQLENELDFYDCSDPAGYMAALRDMAATHGLTVPLIACAGQGGLVQASGLTEGIVPTCNFYPNDRDPDFEHKVLHYREVLHRLGLPLLVTETNRSHYLLRRLLSAGAKLLGPYLQASGTNFGFTNATNNWGKPLAFLTSDYDFGGMISPEGHLREEVKEAKLLSRLIRAYGRAIAESEPDSESKWSVAGEKEGVFGPYVLRLKGGGELIFVTNGEERSKQISLHHGDASQASSTGTLTLAASRSLALPAMVPLSNWGVPGHLVSSTAELYMAEQQKDGVVLAFHKEGDNAEIILSVDVANNPMTEGMQVIHHEGQLILQLSGAETALCRFQLKEGQRCTVIVTSRLNALRTEAIYLDGSITITEDPPVSNEPDPAPAALDWRFVARKGWKAPIQAVTAQTKGAKAEFLERLGVYRGYAWYEAETNWDADKHQMHGFLVRQASDVVSLYADGTYLGTFTPGGASMFVPASGREAKKLQARVEIWGHSNFDDLRLPALRLPSLKGFKGIATITAVHNITSNWRVHPKVDRSWQDTLTQPDEALWPVVSFGSWLSADYPSQMIFRRTYIPGAGGDSWTLHFQNFQGYARLWVNGIDVGLIHPLDPFIDLKPFVTPGQELLLEVYLERTMGHHTGQVLVYEGIEASAYTIMAAEEAELKAAADQEIANATPLELPLTLTSGEAGWLFASIPNSAQGKGWRVRAAGSGLKLTVFMEERIVGRLWLPGGEGRPMMTGGSADSFYLPGPWFQAGQAQLSIFLEAVDEQDAGSLEKLEFISV</sequence>
<organism evidence="4">
    <name type="scientific">Paenibacillus barengoltzii</name>
    <dbReference type="NCBI Taxonomy" id="343517"/>
    <lineage>
        <taxon>Bacteria</taxon>
        <taxon>Bacillati</taxon>
        <taxon>Bacillota</taxon>
        <taxon>Bacilli</taxon>
        <taxon>Bacillales</taxon>
        <taxon>Paenibacillaceae</taxon>
        <taxon>Paenibacillus</taxon>
    </lineage>
</organism>
<dbReference type="GO" id="GO:0005975">
    <property type="term" value="P:carbohydrate metabolic process"/>
    <property type="evidence" value="ECO:0007669"/>
    <property type="project" value="InterPro"/>
</dbReference>
<dbReference type="EC" id="3.2.1.23" evidence="4"/>
<dbReference type="Gene3D" id="3.20.20.80">
    <property type="entry name" value="Glycosidases"/>
    <property type="match status" value="1"/>
</dbReference>
<dbReference type="InterPro" id="IPR001944">
    <property type="entry name" value="Glycoside_Hdrlase_35"/>
</dbReference>
<dbReference type="Gene3D" id="2.60.120.260">
    <property type="entry name" value="Galactose-binding domain-like"/>
    <property type="match status" value="1"/>
</dbReference>
<feature type="domain" description="Glycoside hydrolase 35 catalytic" evidence="3">
    <location>
        <begin position="20"/>
        <end position="323"/>
    </location>
</feature>